<evidence type="ECO:0000256" key="6">
    <source>
        <dbReference type="ARBA" id="ARBA00035197"/>
    </source>
</evidence>
<dbReference type="PANTHER" id="PTHR12899:SF3">
    <property type="entry name" value="LARGE RIBOSOMAL SUBUNIT PROTEIN UL18M"/>
    <property type="match status" value="1"/>
</dbReference>
<evidence type="ECO:0000256" key="2">
    <source>
        <dbReference type="ARBA" id="ARBA00022730"/>
    </source>
</evidence>
<keyword evidence="4 7" id="KW-0689">Ribosomal protein</keyword>
<protein>
    <recommendedName>
        <fullName evidence="6 7">Large ribosomal subunit protein uL18</fullName>
    </recommendedName>
</protein>
<comment type="function">
    <text evidence="7">This is one of the proteins that bind and probably mediate the attachment of the 5S RNA into the large ribosomal subunit, where it forms part of the central protuberance.</text>
</comment>
<evidence type="ECO:0000256" key="4">
    <source>
        <dbReference type="ARBA" id="ARBA00022980"/>
    </source>
</evidence>
<organism evidence="8 9">
    <name type="scientific">Roseibacillus persicicus</name>
    <dbReference type="NCBI Taxonomy" id="454148"/>
    <lineage>
        <taxon>Bacteria</taxon>
        <taxon>Pseudomonadati</taxon>
        <taxon>Verrucomicrobiota</taxon>
        <taxon>Verrucomicrobiia</taxon>
        <taxon>Verrucomicrobiales</taxon>
        <taxon>Verrucomicrobiaceae</taxon>
        <taxon>Roseibacillus</taxon>
    </lineage>
</organism>
<gene>
    <name evidence="7 8" type="primary">rplR</name>
    <name evidence="8" type="ORF">GCM10007100_07770</name>
</gene>
<keyword evidence="9" id="KW-1185">Reference proteome</keyword>
<dbReference type="AlphaFoldDB" id="A0A918TG49"/>
<dbReference type="RefSeq" id="WP_189567511.1">
    <property type="nucleotide sequence ID" value="NZ_BMXI01000002.1"/>
</dbReference>
<proteinExistence type="inferred from homology"/>
<comment type="subunit">
    <text evidence="7">Part of the 50S ribosomal subunit; part of the 5S rRNA/L5/L18/L25 subcomplex. Contacts the 5S and 23S rRNAs.</text>
</comment>
<dbReference type="Pfam" id="PF00861">
    <property type="entry name" value="Ribosomal_L18p"/>
    <property type="match status" value="1"/>
</dbReference>
<keyword evidence="2 7" id="KW-0699">rRNA-binding</keyword>
<name>A0A918TG49_9BACT</name>
<dbReference type="GO" id="GO:0003735">
    <property type="term" value="F:structural constituent of ribosome"/>
    <property type="evidence" value="ECO:0007669"/>
    <property type="project" value="InterPro"/>
</dbReference>
<dbReference type="GO" id="GO:0006412">
    <property type="term" value="P:translation"/>
    <property type="evidence" value="ECO:0007669"/>
    <property type="project" value="UniProtKB-UniRule"/>
</dbReference>
<dbReference type="GO" id="GO:0022625">
    <property type="term" value="C:cytosolic large ribosomal subunit"/>
    <property type="evidence" value="ECO:0007669"/>
    <property type="project" value="TreeGrafter"/>
</dbReference>
<comment type="caution">
    <text evidence="8">The sequence shown here is derived from an EMBL/GenBank/DDBJ whole genome shotgun (WGS) entry which is preliminary data.</text>
</comment>
<evidence type="ECO:0000256" key="3">
    <source>
        <dbReference type="ARBA" id="ARBA00022884"/>
    </source>
</evidence>
<dbReference type="NCBIfam" id="TIGR00060">
    <property type="entry name" value="L18_bact"/>
    <property type="match status" value="1"/>
</dbReference>
<dbReference type="CDD" id="cd00432">
    <property type="entry name" value="Ribosomal_L18_L5e"/>
    <property type="match status" value="1"/>
</dbReference>
<keyword evidence="3 7" id="KW-0694">RNA-binding</keyword>
<dbReference type="Proteomes" id="UP000644507">
    <property type="component" value="Unassembled WGS sequence"/>
</dbReference>
<dbReference type="InterPro" id="IPR004389">
    <property type="entry name" value="Ribosomal_uL18_bac-type"/>
</dbReference>
<reference evidence="8" key="2">
    <citation type="submission" date="2020-09" db="EMBL/GenBank/DDBJ databases">
        <authorList>
            <person name="Sun Q."/>
            <person name="Kim S."/>
        </authorList>
    </citation>
    <scope>NUCLEOTIDE SEQUENCE</scope>
    <source>
        <strain evidence="8">KCTC 12988</strain>
    </source>
</reference>
<keyword evidence="5 7" id="KW-0687">Ribonucleoprotein</keyword>
<evidence type="ECO:0000256" key="5">
    <source>
        <dbReference type="ARBA" id="ARBA00023274"/>
    </source>
</evidence>
<dbReference type="PANTHER" id="PTHR12899">
    <property type="entry name" value="39S RIBOSOMAL PROTEIN L18, MITOCHONDRIAL"/>
    <property type="match status" value="1"/>
</dbReference>
<dbReference type="HAMAP" id="MF_01337_B">
    <property type="entry name" value="Ribosomal_uL18_B"/>
    <property type="match status" value="1"/>
</dbReference>
<evidence type="ECO:0000256" key="7">
    <source>
        <dbReference type="HAMAP-Rule" id="MF_01337"/>
    </source>
</evidence>
<evidence type="ECO:0000256" key="1">
    <source>
        <dbReference type="ARBA" id="ARBA00007116"/>
    </source>
</evidence>
<evidence type="ECO:0000313" key="8">
    <source>
        <dbReference type="EMBL" id="GHC44911.1"/>
    </source>
</evidence>
<dbReference type="SUPFAM" id="SSF53137">
    <property type="entry name" value="Translational machinery components"/>
    <property type="match status" value="1"/>
</dbReference>
<dbReference type="FunFam" id="3.30.420.100:FF:000001">
    <property type="entry name" value="50S ribosomal protein L18"/>
    <property type="match status" value="1"/>
</dbReference>
<comment type="similarity">
    <text evidence="1 7">Belongs to the universal ribosomal protein uL18 family.</text>
</comment>
<dbReference type="GO" id="GO:0008097">
    <property type="term" value="F:5S rRNA binding"/>
    <property type="evidence" value="ECO:0007669"/>
    <property type="project" value="TreeGrafter"/>
</dbReference>
<dbReference type="InterPro" id="IPR057268">
    <property type="entry name" value="Ribosomal_L18"/>
</dbReference>
<accession>A0A918TG49</accession>
<reference evidence="8" key="1">
    <citation type="journal article" date="2014" name="Int. J. Syst. Evol. Microbiol.">
        <title>Complete genome sequence of Corynebacterium casei LMG S-19264T (=DSM 44701T), isolated from a smear-ripened cheese.</title>
        <authorList>
            <consortium name="US DOE Joint Genome Institute (JGI-PGF)"/>
            <person name="Walter F."/>
            <person name="Albersmeier A."/>
            <person name="Kalinowski J."/>
            <person name="Ruckert C."/>
        </authorList>
    </citation>
    <scope>NUCLEOTIDE SEQUENCE</scope>
    <source>
        <strain evidence="8">KCTC 12988</strain>
    </source>
</reference>
<dbReference type="Gene3D" id="3.30.420.100">
    <property type="match status" value="1"/>
</dbReference>
<dbReference type="EMBL" id="BMXI01000002">
    <property type="protein sequence ID" value="GHC44911.1"/>
    <property type="molecule type" value="Genomic_DNA"/>
</dbReference>
<sequence length="118" mass="13123">MSILNRKKVRQRVHKRIRKKVIGTSERPRLAVHCSNKNLYVQLIDDSAGKTICQASTLDKEVEEKTTNKDVATKIGKLIAERAQAAKVSDVVFDRGGHLYHGKIKALADGAREGGLKF</sequence>
<dbReference type="InterPro" id="IPR005484">
    <property type="entry name" value="Ribosomal_uL18_bac/plant/anim"/>
</dbReference>
<evidence type="ECO:0000313" key="9">
    <source>
        <dbReference type="Proteomes" id="UP000644507"/>
    </source>
</evidence>